<sequence>MYAIEALLKEENAGRNNEIVAQDLLPPLPLITLKQFLQCENQLKVNTDMRKQFVSIYSYHHIY</sequence>
<proteinExistence type="predicted"/>
<keyword evidence="2" id="KW-1185">Reference proteome</keyword>
<gene>
    <name evidence="1" type="ORF">ALC53_04215</name>
</gene>
<reference evidence="1 2" key="1">
    <citation type="submission" date="2015-09" db="EMBL/GenBank/DDBJ databases">
        <title>Atta colombica WGS genome.</title>
        <authorList>
            <person name="Nygaard S."/>
            <person name="Hu H."/>
            <person name="Boomsma J."/>
            <person name="Zhang G."/>
        </authorList>
    </citation>
    <scope>NUCLEOTIDE SEQUENCE [LARGE SCALE GENOMIC DNA]</scope>
    <source>
        <strain evidence="1">Treedump-2</strain>
        <tissue evidence="1">Whole body</tissue>
    </source>
</reference>
<dbReference type="Proteomes" id="UP000078540">
    <property type="component" value="Unassembled WGS sequence"/>
</dbReference>
<organism evidence="1 2">
    <name type="scientific">Atta colombica</name>
    <dbReference type="NCBI Taxonomy" id="520822"/>
    <lineage>
        <taxon>Eukaryota</taxon>
        <taxon>Metazoa</taxon>
        <taxon>Ecdysozoa</taxon>
        <taxon>Arthropoda</taxon>
        <taxon>Hexapoda</taxon>
        <taxon>Insecta</taxon>
        <taxon>Pterygota</taxon>
        <taxon>Neoptera</taxon>
        <taxon>Endopterygota</taxon>
        <taxon>Hymenoptera</taxon>
        <taxon>Apocrita</taxon>
        <taxon>Aculeata</taxon>
        <taxon>Formicoidea</taxon>
        <taxon>Formicidae</taxon>
        <taxon>Myrmicinae</taxon>
        <taxon>Atta</taxon>
    </lineage>
</organism>
<evidence type="ECO:0000313" key="2">
    <source>
        <dbReference type="Proteomes" id="UP000078540"/>
    </source>
</evidence>
<name>A0A195BM98_9HYME</name>
<dbReference type="AlphaFoldDB" id="A0A195BM98"/>
<accession>A0A195BM98</accession>
<dbReference type="EMBL" id="KQ976444">
    <property type="protein sequence ID" value="KYM86248.1"/>
    <property type="molecule type" value="Genomic_DNA"/>
</dbReference>
<evidence type="ECO:0000313" key="1">
    <source>
        <dbReference type="EMBL" id="KYM86248.1"/>
    </source>
</evidence>
<protein>
    <submittedName>
        <fullName evidence="1">Uncharacterized protein</fullName>
    </submittedName>
</protein>